<comment type="subcellular location">
    <subcellularLocation>
        <location evidence="6">Cytoplasm</location>
    </subcellularLocation>
</comment>
<dbReference type="InterPro" id="IPR042103">
    <property type="entry name" value="SerRS_1_N_sf"/>
</dbReference>
<feature type="coiled-coil region" evidence="9">
    <location>
        <begin position="30"/>
        <end position="80"/>
    </location>
</feature>
<name>A0A2M7RJS4_9BACT</name>
<dbReference type="PROSITE" id="PS50862">
    <property type="entry name" value="AA_TRNA_LIGASE_II"/>
    <property type="match status" value="1"/>
</dbReference>
<keyword evidence="3 6" id="KW-0067">ATP-binding</keyword>
<feature type="domain" description="Aminoacyl-transfer RNA synthetases class-II family profile" evidence="10">
    <location>
        <begin position="144"/>
        <end position="415"/>
    </location>
</feature>
<dbReference type="PANTHER" id="PTHR11778">
    <property type="entry name" value="SERYL-TRNA SYNTHETASE"/>
    <property type="match status" value="1"/>
</dbReference>
<evidence type="ECO:0000259" key="10">
    <source>
        <dbReference type="PROSITE" id="PS50862"/>
    </source>
</evidence>
<dbReference type="Gene3D" id="3.30.930.10">
    <property type="entry name" value="Bira Bifunctional Protein, Domain 2"/>
    <property type="match status" value="1"/>
</dbReference>
<feature type="binding site" evidence="6 7">
    <location>
        <position position="290"/>
    </location>
    <ligand>
        <name>L-serine</name>
        <dbReference type="ChEBI" id="CHEBI:33384"/>
    </ligand>
</feature>
<comment type="similarity">
    <text evidence="6">Belongs to the class-II aminoacyl-tRNA synthetase family. Type-1 seryl-tRNA synthetase subfamily.</text>
</comment>
<dbReference type="GO" id="GO:0005737">
    <property type="term" value="C:cytoplasm"/>
    <property type="evidence" value="ECO:0007669"/>
    <property type="project" value="UniProtKB-SubCell"/>
</dbReference>
<feature type="binding site" evidence="7">
    <location>
        <position position="388"/>
    </location>
    <ligand>
        <name>L-serine</name>
        <dbReference type="ChEBI" id="CHEBI:33384"/>
    </ligand>
</feature>
<organism evidence="11 12">
    <name type="scientific">Candidatus Kerfeldbacteria bacterium CG_4_10_14_0_8_um_filter_42_10</name>
    <dbReference type="NCBI Taxonomy" id="2014248"/>
    <lineage>
        <taxon>Bacteria</taxon>
        <taxon>Candidatus Kerfeldiibacteriota</taxon>
    </lineage>
</organism>
<dbReference type="AlphaFoldDB" id="A0A2M7RJS4"/>
<feature type="binding site" evidence="7">
    <location>
        <position position="236"/>
    </location>
    <ligand>
        <name>L-serine</name>
        <dbReference type="ChEBI" id="CHEBI:33384"/>
    </ligand>
</feature>
<evidence type="ECO:0000256" key="8">
    <source>
        <dbReference type="PIRSR" id="PIRSR001529-2"/>
    </source>
</evidence>
<comment type="function">
    <text evidence="6">Catalyzes the attachment of serine to tRNA(Ser). Is also able to aminoacylate tRNA(Sec) with serine, to form the misacylated tRNA L-seryl-tRNA(Sec), which will be further converted into selenocysteinyl-tRNA(Sec).</text>
</comment>
<dbReference type="Proteomes" id="UP000230779">
    <property type="component" value="Unassembled WGS sequence"/>
</dbReference>
<dbReference type="NCBIfam" id="TIGR00414">
    <property type="entry name" value="serS"/>
    <property type="match status" value="1"/>
</dbReference>
<sequence>MIDIKFIRQNKEKVERAIKNKGIKVDVDRLLKKDEERRELLTEIEQKRSEQKKTADREKAKRLKNEISVSKKLLSETETEFNALLSNVPNLPAEDVKVGKDESENEIIKTVGEKTKFDFSAKGRRRSIALATEREPASGWKPQDHLAIGERLDLIDVKRAAKTSGARFGYLKNEAVLIQFALVRLALDILTKEKFKPMIPPVIVTGDSMKAMGYLEHGGEEETYHFEKDDIYFVGTSEQSIGPMHQNEILNAKDLPLRYVSYSTCFRREAGSYGKDVKGILRVHQFDKVEMFCFTKPEDSDQEHQYLLSLEEKLMQLLEIPYQVVKMCTGDLGNPAARKFDIEAWMPGQNQYRETHSTSNCTDFQARRLNIKYRNEKTGQNEFVHTLNGTAFAMGRTIIAILENYQQKDGSIKIPSVLEPYLGGAKEIRR</sequence>
<dbReference type="InterPro" id="IPR002317">
    <property type="entry name" value="Ser-tRNA-ligase_type_1"/>
</dbReference>
<dbReference type="GO" id="GO:0005524">
    <property type="term" value="F:ATP binding"/>
    <property type="evidence" value="ECO:0007669"/>
    <property type="project" value="UniProtKB-UniRule"/>
</dbReference>
<dbReference type="EMBL" id="PFMD01000022">
    <property type="protein sequence ID" value="PIY97005.1"/>
    <property type="molecule type" value="Genomic_DNA"/>
</dbReference>
<keyword evidence="5 6" id="KW-0030">Aminoacyl-tRNA synthetase</keyword>
<reference evidence="11 12" key="1">
    <citation type="submission" date="2017-09" db="EMBL/GenBank/DDBJ databases">
        <title>Depth-based differentiation of microbial function through sediment-hosted aquifers and enrichment of novel symbionts in the deep terrestrial subsurface.</title>
        <authorList>
            <person name="Probst A.J."/>
            <person name="Ladd B."/>
            <person name="Jarett J.K."/>
            <person name="Geller-Mcgrath D.E."/>
            <person name="Sieber C.M."/>
            <person name="Emerson J.B."/>
            <person name="Anantharaman K."/>
            <person name="Thomas B.C."/>
            <person name="Malmstrom R."/>
            <person name="Stieglmeier M."/>
            <person name="Klingl A."/>
            <person name="Woyke T."/>
            <person name="Ryan C.M."/>
            <person name="Banfield J.F."/>
        </authorList>
    </citation>
    <scope>NUCLEOTIDE SEQUENCE [LARGE SCALE GENOMIC DNA]</scope>
    <source>
        <strain evidence="11">CG_4_10_14_0_8_um_filter_42_10</strain>
    </source>
</reference>
<dbReference type="Pfam" id="PF00587">
    <property type="entry name" value="tRNA-synt_2b"/>
    <property type="match status" value="1"/>
</dbReference>
<dbReference type="HAMAP" id="MF_00176">
    <property type="entry name" value="Ser_tRNA_synth_type1"/>
    <property type="match status" value="1"/>
</dbReference>
<feature type="binding site" evidence="8">
    <location>
        <begin position="283"/>
        <end position="286"/>
    </location>
    <ligand>
        <name>ATP</name>
        <dbReference type="ChEBI" id="CHEBI:30616"/>
    </ligand>
</feature>
<keyword evidence="9" id="KW-0175">Coiled coil</keyword>
<proteinExistence type="inferred from homology"/>
<evidence type="ECO:0000313" key="11">
    <source>
        <dbReference type="EMBL" id="PIY97005.1"/>
    </source>
</evidence>
<feature type="binding site" evidence="6 8">
    <location>
        <begin position="354"/>
        <end position="357"/>
    </location>
    <ligand>
        <name>ATP</name>
        <dbReference type="ChEBI" id="CHEBI:30616"/>
    </ligand>
</feature>
<dbReference type="CDD" id="cd00770">
    <property type="entry name" value="SerRS_core"/>
    <property type="match status" value="1"/>
</dbReference>
<evidence type="ECO:0000256" key="4">
    <source>
        <dbReference type="ARBA" id="ARBA00022917"/>
    </source>
</evidence>
<feature type="site" description="Important for serine binding" evidence="7">
    <location>
        <position position="390"/>
    </location>
</feature>
<comment type="catalytic activity">
    <reaction evidence="6">
        <text>tRNA(Sec) + L-serine + ATP = L-seryl-tRNA(Sec) + AMP + diphosphate + H(+)</text>
        <dbReference type="Rhea" id="RHEA:42580"/>
        <dbReference type="Rhea" id="RHEA-COMP:9742"/>
        <dbReference type="Rhea" id="RHEA-COMP:10128"/>
        <dbReference type="ChEBI" id="CHEBI:15378"/>
        <dbReference type="ChEBI" id="CHEBI:30616"/>
        <dbReference type="ChEBI" id="CHEBI:33019"/>
        <dbReference type="ChEBI" id="CHEBI:33384"/>
        <dbReference type="ChEBI" id="CHEBI:78442"/>
        <dbReference type="ChEBI" id="CHEBI:78533"/>
        <dbReference type="ChEBI" id="CHEBI:456215"/>
        <dbReference type="EC" id="6.1.1.11"/>
    </reaction>
</comment>
<dbReference type="SUPFAM" id="SSF55681">
    <property type="entry name" value="Class II aaRS and biotin synthetases"/>
    <property type="match status" value="1"/>
</dbReference>
<keyword evidence="1 6" id="KW-0436">Ligase</keyword>
<keyword evidence="6" id="KW-0963">Cytoplasm</keyword>
<protein>
    <recommendedName>
        <fullName evidence="6">Serine--tRNA ligase</fullName>
        <ecNumber evidence="6">6.1.1.11</ecNumber>
    </recommendedName>
    <alternativeName>
        <fullName evidence="6">Seryl-tRNA synthetase</fullName>
        <shortName evidence="6">SerRS</shortName>
    </alternativeName>
    <alternativeName>
        <fullName evidence="6">Seryl-tRNA(Ser/Sec) synthetase</fullName>
    </alternativeName>
</protein>
<dbReference type="EC" id="6.1.1.11" evidence="6"/>
<keyword evidence="2 6" id="KW-0547">Nucleotide-binding</keyword>
<feature type="binding site" evidence="6">
    <location>
        <position position="283"/>
    </location>
    <ligand>
        <name>ATP</name>
        <dbReference type="ChEBI" id="CHEBI:30616"/>
    </ligand>
</feature>
<evidence type="ECO:0000256" key="9">
    <source>
        <dbReference type="SAM" id="Coils"/>
    </source>
</evidence>
<dbReference type="InterPro" id="IPR015866">
    <property type="entry name" value="Ser-tRNA-synth_1_N"/>
</dbReference>
<dbReference type="InterPro" id="IPR002314">
    <property type="entry name" value="aa-tRNA-synt_IIb"/>
</dbReference>
<dbReference type="GO" id="GO:0016260">
    <property type="term" value="P:selenocysteine biosynthetic process"/>
    <property type="evidence" value="ECO:0007669"/>
    <property type="project" value="UniProtKB-UniRule"/>
</dbReference>
<accession>A0A2M7RJS4</accession>
<dbReference type="InterPro" id="IPR033729">
    <property type="entry name" value="SerRS_core"/>
</dbReference>
<feature type="binding site" evidence="6">
    <location>
        <begin position="236"/>
        <end position="238"/>
    </location>
    <ligand>
        <name>L-serine</name>
        <dbReference type="ChEBI" id="CHEBI:33384"/>
    </ligand>
</feature>
<evidence type="ECO:0000313" key="12">
    <source>
        <dbReference type="Proteomes" id="UP000230779"/>
    </source>
</evidence>
<dbReference type="InterPro" id="IPR010978">
    <property type="entry name" value="tRNA-bd_arm"/>
</dbReference>
<gene>
    <name evidence="6" type="primary">serS</name>
    <name evidence="11" type="ORF">COY66_01790</name>
</gene>
<evidence type="ECO:0000256" key="2">
    <source>
        <dbReference type="ARBA" id="ARBA00022741"/>
    </source>
</evidence>
<feature type="binding site" evidence="6 8">
    <location>
        <begin position="267"/>
        <end position="269"/>
    </location>
    <ligand>
        <name>ATP</name>
        <dbReference type="ChEBI" id="CHEBI:30616"/>
    </ligand>
</feature>
<dbReference type="GO" id="GO:0004828">
    <property type="term" value="F:serine-tRNA ligase activity"/>
    <property type="evidence" value="ECO:0007669"/>
    <property type="project" value="UniProtKB-UniRule"/>
</dbReference>
<dbReference type="GO" id="GO:0006434">
    <property type="term" value="P:seryl-tRNA aminoacylation"/>
    <property type="evidence" value="ECO:0007669"/>
    <property type="project" value="UniProtKB-UniRule"/>
</dbReference>
<evidence type="ECO:0000256" key="3">
    <source>
        <dbReference type="ARBA" id="ARBA00022840"/>
    </source>
</evidence>
<feature type="binding site" evidence="7">
    <location>
        <position position="267"/>
    </location>
    <ligand>
        <name>L-serine</name>
        <dbReference type="ChEBI" id="CHEBI:33384"/>
    </ligand>
</feature>
<comment type="pathway">
    <text evidence="6">Aminoacyl-tRNA biosynthesis; selenocysteinyl-tRNA(Sec) biosynthesis; L-seryl-tRNA(Sec) from L-serine and tRNA(Sec): step 1/1.</text>
</comment>
<feature type="binding site" evidence="6">
    <location>
        <position position="390"/>
    </location>
    <ligand>
        <name>L-serine</name>
        <dbReference type="ChEBI" id="CHEBI:33384"/>
    </ligand>
</feature>
<dbReference type="InterPro" id="IPR045864">
    <property type="entry name" value="aa-tRNA-synth_II/BPL/LPL"/>
</dbReference>
<comment type="catalytic activity">
    <reaction evidence="6">
        <text>tRNA(Ser) + L-serine + ATP = L-seryl-tRNA(Ser) + AMP + diphosphate + H(+)</text>
        <dbReference type="Rhea" id="RHEA:12292"/>
        <dbReference type="Rhea" id="RHEA-COMP:9669"/>
        <dbReference type="Rhea" id="RHEA-COMP:9703"/>
        <dbReference type="ChEBI" id="CHEBI:15378"/>
        <dbReference type="ChEBI" id="CHEBI:30616"/>
        <dbReference type="ChEBI" id="CHEBI:33019"/>
        <dbReference type="ChEBI" id="CHEBI:33384"/>
        <dbReference type="ChEBI" id="CHEBI:78442"/>
        <dbReference type="ChEBI" id="CHEBI:78533"/>
        <dbReference type="ChEBI" id="CHEBI:456215"/>
        <dbReference type="EC" id="6.1.1.11"/>
    </reaction>
</comment>
<evidence type="ECO:0000256" key="7">
    <source>
        <dbReference type="PIRSR" id="PIRSR001529-1"/>
    </source>
</evidence>
<keyword evidence="4 6" id="KW-0648">Protein biosynthesis</keyword>
<dbReference type="Pfam" id="PF02403">
    <property type="entry name" value="Seryl_tRNA_N"/>
    <property type="match status" value="1"/>
</dbReference>
<dbReference type="InterPro" id="IPR006195">
    <property type="entry name" value="aa-tRNA-synth_II"/>
</dbReference>
<dbReference type="Gene3D" id="1.10.287.40">
    <property type="entry name" value="Serine-tRNA synthetase, tRNA binding domain"/>
    <property type="match status" value="1"/>
</dbReference>
<evidence type="ECO:0000256" key="1">
    <source>
        <dbReference type="ARBA" id="ARBA00022598"/>
    </source>
</evidence>
<dbReference type="PRINTS" id="PR00981">
    <property type="entry name" value="TRNASYNTHSER"/>
</dbReference>
<comment type="domain">
    <text evidence="6">Consists of two distinct domains, a catalytic core and a N-terminal extension that is involved in tRNA binding.</text>
</comment>
<dbReference type="SUPFAM" id="SSF46589">
    <property type="entry name" value="tRNA-binding arm"/>
    <property type="match status" value="1"/>
</dbReference>
<evidence type="ECO:0000256" key="5">
    <source>
        <dbReference type="ARBA" id="ARBA00023146"/>
    </source>
</evidence>
<dbReference type="PIRSF" id="PIRSF001529">
    <property type="entry name" value="Ser-tRNA-synth_IIa"/>
    <property type="match status" value="1"/>
</dbReference>
<comment type="subunit">
    <text evidence="6">Homodimer. The tRNA molecule binds across the dimer.</text>
</comment>
<dbReference type="UniPathway" id="UPA00906">
    <property type="reaction ID" value="UER00895"/>
</dbReference>
<comment type="caution">
    <text evidence="11">The sequence shown here is derived from an EMBL/GenBank/DDBJ whole genome shotgun (WGS) entry which is preliminary data.</text>
</comment>
<evidence type="ECO:0000256" key="6">
    <source>
        <dbReference type="HAMAP-Rule" id="MF_00176"/>
    </source>
</evidence>